<dbReference type="EMBL" id="LASV01000364">
    <property type="protein sequence ID" value="KKA19257.1"/>
    <property type="molecule type" value="Genomic_DNA"/>
</dbReference>
<feature type="compositionally biased region" description="Basic and acidic residues" evidence="1">
    <location>
        <begin position="142"/>
        <end position="164"/>
    </location>
</feature>
<dbReference type="InterPro" id="IPR046591">
    <property type="entry name" value="DUF6649"/>
</dbReference>
<accession>A0A0F4YLV2</accession>
<evidence type="ECO:0000313" key="2">
    <source>
        <dbReference type="EMBL" id="KKA19257.1"/>
    </source>
</evidence>
<organism evidence="2 3">
    <name type="scientific">Rasamsonia emersonii (strain ATCC 16479 / CBS 393.64 / IMI 116815)</name>
    <dbReference type="NCBI Taxonomy" id="1408163"/>
    <lineage>
        <taxon>Eukaryota</taxon>
        <taxon>Fungi</taxon>
        <taxon>Dikarya</taxon>
        <taxon>Ascomycota</taxon>
        <taxon>Pezizomycotina</taxon>
        <taxon>Eurotiomycetes</taxon>
        <taxon>Eurotiomycetidae</taxon>
        <taxon>Eurotiales</taxon>
        <taxon>Trichocomaceae</taxon>
        <taxon>Rasamsonia</taxon>
    </lineage>
</organism>
<dbReference type="STRING" id="1408163.A0A0F4YLV2"/>
<evidence type="ECO:0000256" key="1">
    <source>
        <dbReference type="SAM" id="MobiDB-lite"/>
    </source>
</evidence>
<dbReference type="Pfam" id="PF20354">
    <property type="entry name" value="DUF6649"/>
    <property type="match status" value="1"/>
</dbReference>
<feature type="compositionally biased region" description="Polar residues" evidence="1">
    <location>
        <begin position="165"/>
        <end position="174"/>
    </location>
</feature>
<name>A0A0F4YLV2_RASE3</name>
<dbReference type="AlphaFoldDB" id="A0A0F4YLV2"/>
<proteinExistence type="predicted"/>
<dbReference type="OrthoDB" id="5345504at2759"/>
<feature type="region of interest" description="Disordered" evidence="1">
    <location>
        <begin position="142"/>
        <end position="193"/>
    </location>
</feature>
<protein>
    <submittedName>
        <fullName evidence="2">Uncharacterized protein</fullName>
    </submittedName>
</protein>
<evidence type="ECO:0000313" key="3">
    <source>
        <dbReference type="Proteomes" id="UP000053958"/>
    </source>
</evidence>
<feature type="region of interest" description="Disordered" evidence="1">
    <location>
        <begin position="1"/>
        <end position="57"/>
    </location>
</feature>
<dbReference type="GeneID" id="25319056"/>
<sequence length="193" mass="21723">MPPLQKSCRKRPADSDPDGEPPVKKFGRLHIGTLDNDNTSHEVATQESTTGEDSRSSDFMLLDDTKHTAYVYDLDRELEEIEAQEKRISFLPEIEKTLNSIPKAVLKDPKPDNEIVLYRVPTSLTVPEEKDSVRRAILESRARARAQQQRENEKIHTAKADTEYSKSTSQNSANVLLASPEDGNDVMDIDTES</sequence>
<feature type="compositionally biased region" description="Polar residues" evidence="1">
    <location>
        <begin position="35"/>
        <end position="51"/>
    </location>
</feature>
<gene>
    <name evidence="2" type="ORF">T310_6771</name>
</gene>
<dbReference type="RefSeq" id="XP_013325869.1">
    <property type="nucleotide sequence ID" value="XM_013470415.1"/>
</dbReference>
<reference evidence="2 3" key="1">
    <citation type="submission" date="2015-04" db="EMBL/GenBank/DDBJ databases">
        <authorList>
            <person name="Heijne W.H."/>
            <person name="Fedorova N.D."/>
            <person name="Nierman W.C."/>
            <person name="Vollebregt A.W."/>
            <person name="Zhao Z."/>
            <person name="Wu L."/>
            <person name="Kumar M."/>
            <person name="Stam H."/>
            <person name="van den Berg M.A."/>
            <person name="Pel H.J."/>
        </authorList>
    </citation>
    <scope>NUCLEOTIDE SEQUENCE [LARGE SCALE GENOMIC DNA]</scope>
    <source>
        <strain evidence="2 3">CBS 393.64</strain>
    </source>
</reference>
<comment type="caution">
    <text evidence="2">The sequence shown here is derived from an EMBL/GenBank/DDBJ whole genome shotgun (WGS) entry which is preliminary data.</text>
</comment>
<dbReference type="Proteomes" id="UP000053958">
    <property type="component" value="Unassembled WGS sequence"/>
</dbReference>
<feature type="compositionally biased region" description="Acidic residues" evidence="1">
    <location>
        <begin position="182"/>
        <end position="193"/>
    </location>
</feature>
<keyword evidence="3" id="KW-1185">Reference proteome</keyword>